<feature type="transmembrane region" description="Helical" evidence="3">
    <location>
        <begin position="156"/>
        <end position="177"/>
    </location>
</feature>
<evidence type="ECO:0000313" key="4">
    <source>
        <dbReference type="EMBL" id="SVB43495.1"/>
    </source>
</evidence>
<dbReference type="InterPro" id="IPR043130">
    <property type="entry name" value="CDP-OH_PTrfase_TM_dom"/>
</dbReference>
<dbReference type="InterPro" id="IPR014472">
    <property type="entry name" value="CHOPT"/>
</dbReference>
<dbReference type="PANTHER" id="PTHR10414:SF37">
    <property type="entry name" value="BB IN A BOXCAR, ISOFORM C"/>
    <property type="match status" value="1"/>
</dbReference>
<feature type="transmembrane region" description="Helical" evidence="3">
    <location>
        <begin position="102"/>
        <end position="119"/>
    </location>
</feature>
<evidence type="ECO:0000256" key="3">
    <source>
        <dbReference type="SAM" id="Phobius"/>
    </source>
</evidence>
<feature type="transmembrane region" description="Helical" evidence="3">
    <location>
        <begin position="221"/>
        <end position="240"/>
    </location>
</feature>
<feature type="transmembrane region" description="Helical" evidence="3">
    <location>
        <begin position="299"/>
        <end position="318"/>
    </location>
</feature>
<keyword evidence="3" id="KW-1133">Transmembrane helix</keyword>
<dbReference type="GO" id="GO:0008654">
    <property type="term" value="P:phospholipid biosynthetic process"/>
    <property type="evidence" value="ECO:0007669"/>
    <property type="project" value="InterPro"/>
</dbReference>
<evidence type="ECO:0000256" key="2">
    <source>
        <dbReference type="ARBA" id="ARBA00023136"/>
    </source>
</evidence>
<dbReference type="GO" id="GO:0016780">
    <property type="term" value="F:phosphotransferase activity, for other substituted phosphate groups"/>
    <property type="evidence" value="ECO:0007669"/>
    <property type="project" value="InterPro"/>
</dbReference>
<keyword evidence="2 3" id="KW-0472">Membrane</keyword>
<accession>A0A382DZ37</accession>
<reference evidence="4" key="1">
    <citation type="submission" date="2018-05" db="EMBL/GenBank/DDBJ databases">
        <authorList>
            <person name="Lanie J.A."/>
            <person name="Ng W.-L."/>
            <person name="Kazmierczak K.M."/>
            <person name="Andrzejewski T.M."/>
            <person name="Davidsen T.M."/>
            <person name="Wayne K.J."/>
            <person name="Tettelin H."/>
            <person name="Glass J.I."/>
            <person name="Rusch D."/>
            <person name="Podicherti R."/>
            <person name="Tsui H.-C.T."/>
            <person name="Winkler M.E."/>
        </authorList>
    </citation>
    <scope>NUCLEOTIDE SEQUENCE</scope>
</reference>
<dbReference type="Pfam" id="PF01066">
    <property type="entry name" value="CDP-OH_P_transf"/>
    <property type="match status" value="1"/>
</dbReference>
<organism evidence="4">
    <name type="scientific">marine metagenome</name>
    <dbReference type="NCBI Taxonomy" id="408172"/>
    <lineage>
        <taxon>unclassified sequences</taxon>
        <taxon>metagenomes</taxon>
        <taxon>ecological metagenomes</taxon>
    </lineage>
</organism>
<dbReference type="InterPro" id="IPR000462">
    <property type="entry name" value="CDP-OH_P_trans"/>
</dbReference>
<feature type="transmembrane region" description="Helical" evidence="3">
    <location>
        <begin position="275"/>
        <end position="292"/>
    </location>
</feature>
<gene>
    <name evidence="4" type="ORF">METZ01_LOCUS196349</name>
</gene>
<dbReference type="PANTHER" id="PTHR10414">
    <property type="entry name" value="ETHANOLAMINEPHOSPHOTRANSFERASE"/>
    <property type="match status" value="1"/>
</dbReference>
<evidence type="ECO:0000256" key="1">
    <source>
        <dbReference type="ARBA" id="ARBA00004370"/>
    </source>
</evidence>
<feature type="transmembrane region" description="Helical" evidence="3">
    <location>
        <begin position="125"/>
        <end position="144"/>
    </location>
</feature>
<protein>
    <recommendedName>
        <fullName evidence="5">CDP-alcohol phosphatidyltransferase</fullName>
    </recommendedName>
</protein>
<name>A0A382DZ37_9ZZZZ</name>
<dbReference type="Gene3D" id="1.20.120.1760">
    <property type="match status" value="1"/>
</dbReference>
<proteinExistence type="predicted"/>
<comment type="subcellular location">
    <subcellularLocation>
        <location evidence="1">Membrane</location>
    </subcellularLocation>
</comment>
<feature type="transmembrane region" description="Helical" evidence="3">
    <location>
        <begin position="189"/>
        <end position="209"/>
    </location>
</feature>
<keyword evidence="3" id="KW-0812">Transmembrane</keyword>
<dbReference type="EMBL" id="UINC01041769">
    <property type="protein sequence ID" value="SVB43495.1"/>
    <property type="molecule type" value="Genomic_DNA"/>
</dbReference>
<dbReference type="AlphaFoldDB" id="A0A382DZ37"/>
<evidence type="ECO:0008006" key="5">
    <source>
        <dbReference type="Google" id="ProtNLM"/>
    </source>
</evidence>
<feature type="transmembrane region" description="Helical" evidence="3">
    <location>
        <begin position="63"/>
        <end position="81"/>
    </location>
</feature>
<sequence>MSSYQYRCSDESILLPFLKKNVFSVLHRYIPYGVPANYLTLVSIFVIWSCFLYFIGIDTADEGDIIIAFFAIIIYVIFDHFDGLQAKITATGSPLGEILDHYSDVFNGSIILYLFFRILQIELDWIFYLAIWLNLVAFTLTYLEQSIQKELHFGKIGSLEGVVLILLIICSFMTSQGKTFWLEYTMLEMPVYVFLVLGLIMGVIYTVVGSIRRLKHIPKSFIHYLLTGSILYFLCIYYQINWYFAFLVINVYSADLILKSMKSHLLDAESPKPDFIVYILFLFLIYLSFFEYEQQIGFLVYGLVVTAKIIWNMVQIFSKFRNYWVWWNLH</sequence>
<feature type="transmembrane region" description="Helical" evidence="3">
    <location>
        <begin position="38"/>
        <end position="57"/>
    </location>
</feature>
<dbReference type="GO" id="GO:0016020">
    <property type="term" value="C:membrane"/>
    <property type="evidence" value="ECO:0007669"/>
    <property type="project" value="UniProtKB-SubCell"/>
</dbReference>